<organism evidence="1 2">
    <name type="scientific">Smallanthus sonchifolius</name>
    <dbReference type="NCBI Taxonomy" id="185202"/>
    <lineage>
        <taxon>Eukaryota</taxon>
        <taxon>Viridiplantae</taxon>
        <taxon>Streptophyta</taxon>
        <taxon>Embryophyta</taxon>
        <taxon>Tracheophyta</taxon>
        <taxon>Spermatophyta</taxon>
        <taxon>Magnoliopsida</taxon>
        <taxon>eudicotyledons</taxon>
        <taxon>Gunneridae</taxon>
        <taxon>Pentapetalae</taxon>
        <taxon>asterids</taxon>
        <taxon>campanulids</taxon>
        <taxon>Asterales</taxon>
        <taxon>Asteraceae</taxon>
        <taxon>Asteroideae</taxon>
        <taxon>Heliantheae alliance</taxon>
        <taxon>Millerieae</taxon>
        <taxon>Smallanthus</taxon>
    </lineage>
</organism>
<sequence length="155" mass="16913">MLWALTHVANLGDMLTLLQIQVNPEIISRGSVIVLLDVNVMWILGICNRSGLVEVEDESNEPVSLKQSENIVSPKEQENGGLRRQSTRNRPPTARALEAFANGFLTVNSRKKGREESKSRNSKHTLGEVGVISECSTGDASSAVKGDDENGEIEK</sequence>
<name>A0ACB9HRA8_9ASTR</name>
<proteinExistence type="predicted"/>
<reference evidence="1 2" key="2">
    <citation type="journal article" date="2022" name="Mol. Ecol. Resour.">
        <title>The genomes of chicory, endive, great burdock and yacon provide insights into Asteraceae paleo-polyploidization history and plant inulin production.</title>
        <authorList>
            <person name="Fan W."/>
            <person name="Wang S."/>
            <person name="Wang H."/>
            <person name="Wang A."/>
            <person name="Jiang F."/>
            <person name="Liu H."/>
            <person name="Zhao H."/>
            <person name="Xu D."/>
            <person name="Zhang Y."/>
        </authorList>
    </citation>
    <scope>NUCLEOTIDE SEQUENCE [LARGE SCALE GENOMIC DNA]</scope>
    <source>
        <strain evidence="2">cv. Yunnan</strain>
        <tissue evidence="1">Leaves</tissue>
    </source>
</reference>
<comment type="caution">
    <text evidence="1">The sequence shown here is derived from an EMBL/GenBank/DDBJ whole genome shotgun (WGS) entry which is preliminary data.</text>
</comment>
<protein>
    <submittedName>
        <fullName evidence="1">Uncharacterized protein</fullName>
    </submittedName>
</protein>
<dbReference type="EMBL" id="CM042028">
    <property type="protein sequence ID" value="KAI3797352.1"/>
    <property type="molecule type" value="Genomic_DNA"/>
</dbReference>
<accession>A0ACB9HRA8</accession>
<keyword evidence="2" id="KW-1185">Reference proteome</keyword>
<dbReference type="Proteomes" id="UP001056120">
    <property type="component" value="Linkage Group LG11"/>
</dbReference>
<reference evidence="2" key="1">
    <citation type="journal article" date="2022" name="Mol. Ecol. Resour.">
        <title>The genomes of chicory, endive, great burdock and yacon provide insights into Asteraceae palaeo-polyploidization history and plant inulin production.</title>
        <authorList>
            <person name="Fan W."/>
            <person name="Wang S."/>
            <person name="Wang H."/>
            <person name="Wang A."/>
            <person name="Jiang F."/>
            <person name="Liu H."/>
            <person name="Zhao H."/>
            <person name="Xu D."/>
            <person name="Zhang Y."/>
        </authorList>
    </citation>
    <scope>NUCLEOTIDE SEQUENCE [LARGE SCALE GENOMIC DNA]</scope>
    <source>
        <strain evidence="2">cv. Yunnan</strain>
    </source>
</reference>
<gene>
    <name evidence="1" type="ORF">L1987_32608</name>
</gene>
<evidence type="ECO:0000313" key="1">
    <source>
        <dbReference type="EMBL" id="KAI3797352.1"/>
    </source>
</evidence>
<evidence type="ECO:0000313" key="2">
    <source>
        <dbReference type="Proteomes" id="UP001056120"/>
    </source>
</evidence>